<protein>
    <submittedName>
        <fullName evidence="1">Uncharacterized protein</fullName>
    </submittedName>
</protein>
<organism evidence="1">
    <name type="scientific">Anguilla anguilla</name>
    <name type="common">European freshwater eel</name>
    <name type="synonym">Muraena anguilla</name>
    <dbReference type="NCBI Taxonomy" id="7936"/>
    <lineage>
        <taxon>Eukaryota</taxon>
        <taxon>Metazoa</taxon>
        <taxon>Chordata</taxon>
        <taxon>Craniata</taxon>
        <taxon>Vertebrata</taxon>
        <taxon>Euteleostomi</taxon>
        <taxon>Actinopterygii</taxon>
        <taxon>Neopterygii</taxon>
        <taxon>Teleostei</taxon>
        <taxon>Anguilliformes</taxon>
        <taxon>Anguillidae</taxon>
        <taxon>Anguilla</taxon>
    </lineage>
</organism>
<sequence length="29" mass="3597">MGICFVEILLKIIMLWRQAQVHLFKYCYH</sequence>
<proteinExistence type="predicted"/>
<accession>A0A0E9UB10</accession>
<name>A0A0E9UB10_ANGAN</name>
<evidence type="ECO:0000313" key="1">
    <source>
        <dbReference type="EMBL" id="JAH62158.1"/>
    </source>
</evidence>
<dbReference type="AlphaFoldDB" id="A0A0E9UB10"/>
<reference evidence="1" key="2">
    <citation type="journal article" date="2015" name="Fish Shellfish Immunol.">
        <title>Early steps in the European eel (Anguilla anguilla)-Vibrio vulnificus interaction in the gills: Role of the RtxA13 toxin.</title>
        <authorList>
            <person name="Callol A."/>
            <person name="Pajuelo D."/>
            <person name="Ebbesson L."/>
            <person name="Teles M."/>
            <person name="MacKenzie S."/>
            <person name="Amaro C."/>
        </authorList>
    </citation>
    <scope>NUCLEOTIDE SEQUENCE</scope>
</reference>
<dbReference type="EMBL" id="GBXM01046419">
    <property type="protein sequence ID" value="JAH62158.1"/>
    <property type="molecule type" value="Transcribed_RNA"/>
</dbReference>
<reference evidence="1" key="1">
    <citation type="submission" date="2014-11" db="EMBL/GenBank/DDBJ databases">
        <authorList>
            <person name="Amaro Gonzalez C."/>
        </authorList>
    </citation>
    <scope>NUCLEOTIDE SEQUENCE</scope>
</reference>